<proteinExistence type="predicted"/>
<evidence type="ECO:0000256" key="1">
    <source>
        <dbReference type="SAM" id="MobiDB-lite"/>
    </source>
</evidence>
<accession>A0A0R3U860</accession>
<gene>
    <name evidence="2" type="ORF">MCOS_LOCUS3046</name>
</gene>
<name>A0A0R3U860_MESCO</name>
<organism evidence="2 3">
    <name type="scientific">Mesocestoides corti</name>
    <name type="common">Flatworm</name>
    <dbReference type="NCBI Taxonomy" id="53468"/>
    <lineage>
        <taxon>Eukaryota</taxon>
        <taxon>Metazoa</taxon>
        <taxon>Spiralia</taxon>
        <taxon>Lophotrochozoa</taxon>
        <taxon>Platyhelminthes</taxon>
        <taxon>Cestoda</taxon>
        <taxon>Eucestoda</taxon>
        <taxon>Cyclophyllidea</taxon>
        <taxon>Mesocestoididae</taxon>
        <taxon>Mesocestoides</taxon>
    </lineage>
</organism>
<sequence length="194" mass="21652">MADCLDSDLLVSHLTPTHMLTSKFACKIKRLSLILCVNTLFTPATVFTLFNQALNLRQLWNVVVVEGYISPSQTPPRRSQSFSPQTQAGQSANSHIDMRFGAHHSNTSSPLLPTNTPPSCQHHMERTSIVTMNQSSHRNPPVPLSHWIDFHITRTHMPMLRVVALSIHTPSSHRLASSSPHFACIYTDHASLPM</sequence>
<keyword evidence="3" id="KW-1185">Reference proteome</keyword>
<dbReference type="EMBL" id="UXSR01000605">
    <property type="protein sequence ID" value="VDD77043.1"/>
    <property type="molecule type" value="Genomic_DNA"/>
</dbReference>
<evidence type="ECO:0000313" key="3">
    <source>
        <dbReference type="Proteomes" id="UP000267029"/>
    </source>
</evidence>
<dbReference type="Proteomes" id="UP000267029">
    <property type="component" value="Unassembled WGS sequence"/>
</dbReference>
<reference evidence="2 3" key="1">
    <citation type="submission" date="2018-10" db="EMBL/GenBank/DDBJ databases">
        <authorList>
            <consortium name="Pathogen Informatics"/>
        </authorList>
    </citation>
    <scope>NUCLEOTIDE SEQUENCE [LARGE SCALE GENOMIC DNA]</scope>
</reference>
<protein>
    <submittedName>
        <fullName evidence="2">Uncharacterized protein</fullName>
    </submittedName>
</protein>
<feature type="compositionally biased region" description="Low complexity" evidence="1">
    <location>
        <begin position="71"/>
        <end position="87"/>
    </location>
</feature>
<feature type="region of interest" description="Disordered" evidence="1">
    <location>
        <begin position="71"/>
        <end position="90"/>
    </location>
</feature>
<dbReference type="AlphaFoldDB" id="A0A0R3U860"/>
<evidence type="ECO:0000313" key="2">
    <source>
        <dbReference type="EMBL" id="VDD77043.1"/>
    </source>
</evidence>